<comment type="caution">
    <text evidence="7">The sequence shown here is derived from an EMBL/GenBank/DDBJ whole genome shotgun (WGS) entry which is preliminary data.</text>
</comment>
<keyword evidence="2 5" id="KW-0812">Transmembrane</keyword>
<gene>
    <name evidence="7" type="ORF">TPAB3V08_LOCUS11669</name>
</gene>
<dbReference type="Proteomes" id="UP001153148">
    <property type="component" value="Unassembled WGS sequence"/>
</dbReference>
<dbReference type="PROSITE" id="PS00217">
    <property type="entry name" value="SUGAR_TRANSPORT_2"/>
    <property type="match status" value="1"/>
</dbReference>
<feature type="transmembrane region" description="Helical" evidence="5">
    <location>
        <begin position="14"/>
        <end position="34"/>
    </location>
</feature>
<sequence length="183" mass="19688">QAGTFDWDERTQGLILSSFFWGYVVTHLPGGMLAERFGGKYSLGLGILSTAVLTLLTPLAATYGGANWLIGVRILEGLGEGSTFPAMNALLAQWAPPSERSRIGSLVFAGAISKREDAVQNIVIMIRCSDRHSGEYSPERGPAALYVVGLAECLLHVRVDGRPMVHSLGLAVLQRPQLSSLHQ</sequence>
<comment type="subcellular location">
    <subcellularLocation>
        <location evidence="1">Membrane</location>
        <topology evidence="1">Multi-pass membrane protein</topology>
    </subcellularLocation>
</comment>
<evidence type="ECO:0000259" key="6">
    <source>
        <dbReference type="PROSITE" id="PS50850"/>
    </source>
</evidence>
<accession>A0ABN7PCB4</accession>
<dbReference type="InterPro" id="IPR020846">
    <property type="entry name" value="MFS_dom"/>
</dbReference>
<evidence type="ECO:0000256" key="3">
    <source>
        <dbReference type="ARBA" id="ARBA00022989"/>
    </source>
</evidence>
<evidence type="ECO:0000256" key="4">
    <source>
        <dbReference type="ARBA" id="ARBA00023136"/>
    </source>
</evidence>
<dbReference type="InterPro" id="IPR011701">
    <property type="entry name" value="MFS"/>
</dbReference>
<evidence type="ECO:0000256" key="1">
    <source>
        <dbReference type="ARBA" id="ARBA00004141"/>
    </source>
</evidence>
<dbReference type="PANTHER" id="PTHR11662:SF415">
    <property type="entry name" value="AT30085P-RELATED"/>
    <property type="match status" value="1"/>
</dbReference>
<dbReference type="Pfam" id="PF07690">
    <property type="entry name" value="MFS_1"/>
    <property type="match status" value="1"/>
</dbReference>
<evidence type="ECO:0000313" key="7">
    <source>
        <dbReference type="EMBL" id="CAG2064724.1"/>
    </source>
</evidence>
<evidence type="ECO:0000256" key="2">
    <source>
        <dbReference type="ARBA" id="ARBA00022692"/>
    </source>
</evidence>
<keyword evidence="3 5" id="KW-1133">Transmembrane helix</keyword>
<dbReference type="Gene3D" id="1.20.120.540">
    <property type="entry name" value="Voltage-gated potassium channels"/>
    <property type="match status" value="1"/>
</dbReference>
<proteinExistence type="predicted"/>
<dbReference type="PROSITE" id="PS50850">
    <property type="entry name" value="MFS"/>
    <property type="match status" value="1"/>
</dbReference>
<dbReference type="InterPro" id="IPR036259">
    <property type="entry name" value="MFS_trans_sf"/>
</dbReference>
<dbReference type="EMBL" id="CAJPIN010036388">
    <property type="protein sequence ID" value="CAG2064724.1"/>
    <property type="molecule type" value="Genomic_DNA"/>
</dbReference>
<dbReference type="SUPFAM" id="SSF103473">
    <property type="entry name" value="MFS general substrate transporter"/>
    <property type="match status" value="1"/>
</dbReference>
<dbReference type="InterPro" id="IPR027378">
    <property type="entry name" value="Nucleotide_channel_N"/>
</dbReference>
<feature type="transmembrane region" description="Helical" evidence="5">
    <location>
        <begin position="41"/>
        <end position="61"/>
    </location>
</feature>
<dbReference type="InterPro" id="IPR050382">
    <property type="entry name" value="MFS_Na/Anion_cotransporter"/>
</dbReference>
<evidence type="ECO:0000313" key="8">
    <source>
        <dbReference type="Proteomes" id="UP001153148"/>
    </source>
</evidence>
<keyword evidence="4 5" id="KW-0472">Membrane</keyword>
<dbReference type="InterPro" id="IPR005829">
    <property type="entry name" value="Sugar_transporter_CS"/>
</dbReference>
<feature type="non-terminal residue" evidence="7">
    <location>
        <position position="1"/>
    </location>
</feature>
<keyword evidence="8" id="KW-1185">Reference proteome</keyword>
<dbReference type="PANTHER" id="PTHR11662">
    <property type="entry name" value="SOLUTE CARRIER FAMILY 17"/>
    <property type="match status" value="1"/>
</dbReference>
<protein>
    <recommendedName>
        <fullName evidence="6">Major facilitator superfamily (MFS) profile domain-containing protein</fullName>
    </recommendedName>
</protein>
<feature type="domain" description="Major facilitator superfamily (MFS) profile" evidence="6">
    <location>
        <begin position="1"/>
        <end position="183"/>
    </location>
</feature>
<evidence type="ECO:0000256" key="5">
    <source>
        <dbReference type="SAM" id="Phobius"/>
    </source>
</evidence>
<organism evidence="7 8">
    <name type="scientific">Timema podura</name>
    <name type="common">Walking stick</name>
    <dbReference type="NCBI Taxonomy" id="61482"/>
    <lineage>
        <taxon>Eukaryota</taxon>
        <taxon>Metazoa</taxon>
        <taxon>Ecdysozoa</taxon>
        <taxon>Arthropoda</taxon>
        <taxon>Hexapoda</taxon>
        <taxon>Insecta</taxon>
        <taxon>Pterygota</taxon>
        <taxon>Neoptera</taxon>
        <taxon>Polyneoptera</taxon>
        <taxon>Phasmatodea</taxon>
        <taxon>Timematodea</taxon>
        <taxon>Timematoidea</taxon>
        <taxon>Timematidae</taxon>
        <taxon>Timema</taxon>
    </lineage>
</organism>
<name>A0ABN7PCB4_TIMPD</name>
<reference evidence="7" key="1">
    <citation type="submission" date="2021-03" db="EMBL/GenBank/DDBJ databases">
        <authorList>
            <person name="Tran Van P."/>
        </authorList>
    </citation>
    <scope>NUCLEOTIDE SEQUENCE</scope>
</reference>